<accession>A0A918FMK2</accession>
<feature type="transmembrane region" description="Helical" evidence="1">
    <location>
        <begin position="515"/>
        <end position="534"/>
    </location>
</feature>
<feature type="domain" description="CASPASE and TPR Repeat-Associated N-terminal" evidence="2">
    <location>
        <begin position="19"/>
        <end position="243"/>
    </location>
</feature>
<keyword evidence="1" id="KW-1133">Transmembrane helix</keyword>
<feature type="transmembrane region" description="Helical" evidence="1">
    <location>
        <begin position="448"/>
        <end position="468"/>
    </location>
</feature>
<gene>
    <name evidence="4" type="ORF">GCM10010251_86240</name>
</gene>
<dbReference type="InterPro" id="IPR046923">
    <property type="entry name" value="CATRA-C"/>
</dbReference>
<dbReference type="EMBL" id="BMSX01000032">
    <property type="protein sequence ID" value="GGR56031.1"/>
    <property type="molecule type" value="Genomic_DNA"/>
</dbReference>
<name>A0A918FMK2_9ACTN</name>
<keyword evidence="5" id="KW-1185">Reference proteome</keyword>
<sequence length="547" mass="60024">MTDPVTGLVLHSRALLVLAVADPEDPRAVDAIRRLWENCERFAMRAPLTRRHLDASFPTREELAEEIARTRDGGTRLIRARERPRAPDAAKPSVYQAFLFVEHDVLVFSALLAPGEDETDSWADLDRRWSEHLGPVPSERLLGLHHVHTALADAVTSPSAGTRDEDGALASEEAATAAAALLARDIPGLRDGPWQRRWQRTAEGALVWHTDPGGRGRVPARDRRIAVLAATEAEGSLDEWLWQPADRYTPAPFVRYLVHAGKMRRQMAAYLEGRDIGELRHRLTAQCDQLAGLHRQFIEHESAALFEELLRSQALLKNLQVGETGLVRTLTLRRSALRTVEIALHSMEEAVALPAEVRPYSLFDADRRAGARFRRMVEDDSAYLSDLREQVSETVRITETTIVSRLHRREQRLALLQTAFLGALLMGLAAVQALSYRVPAPGYLQAPLIAFLSVLALALPLAASRVAAGRAAPPPVSGPLARVDTAVVLALGATSGWLLTTALRTVTASGPAPPWLSLTAASAAVMAIAAGGRYRRRSREARRRSAP</sequence>
<evidence type="ECO:0000313" key="5">
    <source>
        <dbReference type="Proteomes" id="UP000658320"/>
    </source>
</evidence>
<feature type="domain" description="CASPASE and TPR Repeat-Associated C-terminal" evidence="3">
    <location>
        <begin position="251"/>
        <end position="389"/>
    </location>
</feature>
<evidence type="ECO:0000313" key="4">
    <source>
        <dbReference type="EMBL" id="GGR56031.1"/>
    </source>
</evidence>
<reference evidence="4" key="1">
    <citation type="journal article" date="2014" name="Int. J. Syst. Evol. Microbiol.">
        <title>Complete genome sequence of Corynebacterium casei LMG S-19264T (=DSM 44701T), isolated from a smear-ripened cheese.</title>
        <authorList>
            <consortium name="US DOE Joint Genome Institute (JGI-PGF)"/>
            <person name="Walter F."/>
            <person name="Albersmeier A."/>
            <person name="Kalinowski J."/>
            <person name="Ruckert C."/>
        </authorList>
    </citation>
    <scope>NUCLEOTIDE SEQUENCE</scope>
    <source>
        <strain evidence="4">JCM 4346</strain>
    </source>
</reference>
<dbReference type="NCBIfam" id="NF038357">
    <property type="entry name" value="BN6_48550_fam"/>
    <property type="match status" value="1"/>
</dbReference>
<protein>
    <submittedName>
        <fullName evidence="4">Uncharacterized protein</fullName>
    </submittedName>
</protein>
<evidence type="ECO:0000256" key="1">
    <source>
        <dbReference type="SAM" id="Phobius"/>
    </source>
</evidence>
<proteinExistence type="predicted"/>
<dbReference type="AlphaFoldDB" id="A0A918FMK2"/>
<dbReference type="Pfam" id="PF20269">
    <property type="entry name" value="CATRA-N"/>
    <property type="match status" value="1"/>
</dbReference>
<evidence type="ECO:0000259" key="3">
    <source>
        <dbReference type="Pfam" id="PF20270"/>
    </source>
</evidence>
<organism evidence="4 5">
    <name type="scientific">Streptomyces aurantiogriseus</name>
    <dbReference type="NCBI Taxonomy" id="66870"/>
    <lineage>
        <taxon>Bacteria</taxon>
        <taxon>Bacillati</taxon>
        <taxon>Actinomycetota</taxon>
        <taxon>Actinomycetes</taxon>
        <taxon>Kitasatosporales</taxon>
        <taxon>Streptomycetaceae</taxon>
        <taxon>Streptomyces</taxon>
    </lineage>
</organism>
<reference evidence="4" key="2">
    <citation type="submission" date="2020-09" db="EMBL/GenBank/DDBJ databases">
        <authorList>
            <person name="Sun Q."/>
            <person name="Ohkuma M."/>
        </authorList>
    </citation>
    <scope>NUCLEOTIDE SEQUENCE</scope>
    <source>
        <strain evidence="4">JCM 4346</strain>
    </source>
</reference>
<dbReference type="InterPro" id="IPR046922">
    <property type="entry name" value="CATRA-N"/>
</dbReference>
<dbReference type="Proteomes" id="UP000658320">
    <property type="component" value="Unassembled WGS sequence"/>
</dbReference>
<comment type="caution">
    <text evidence="4">The sequence shown here is derived from an EMBL/GenBank/DDBJ whole genome shotgun (WGS) entry which is preliminary data.</text>
</comment>
<feature type="transmembrane region" description="Helical" evidence="1">
    <location>
        <begin position="413"/>
        <end position="436"/>
    </location>
</feature>
<evidence type="ECO:0000259" key="2">
    <source>
        <dbReference type="Pfam" id="PF20269"/>
    </source>
</evidence>
<keyword evidence="1" id="KW-0812">Transmembrane</keyword>
<dbReference type="Pfam" id="PF20270">
    <property type="entry name" value="CATRA-C"/>
    <property type="match status" value="1"/>
</dbReference>
<keyword evidence="1" id="KW-0472">Membrane</keyword>